<dbReference type="InterPro" id="IPR027040">
    <property type="entry name" value="PSMD4"/>
</dbReference>
<dbReference type="InterPro" id="IPR036465">
    <property type="entry name" value="vWFA_dom_sf"/>
</dbReference>
<evidence type="ECO:0000313" key="5">
    <source>
        <dbReference type="Proteomes" id="UP000694408"/>
    </source>
</evidence>
<dbReference type="Pfam" id="PF13519">
    <property type="entry name" value="VWA_2"/>
    <property type="match status" value="1"/>
</dbReference>
<dbReference type="Gene3D" id="3.40.50.410">
    <property type="entry name" value="von Willebrand factor, type A domain"/>
    <property type="match status" value="1"/>
</dbReference>
<dbReference type="Proteomes" id="UP000694408">
    <property type="component" value="Unplaced"/>
</dbReference>
<feature type="region of interest" description="Disordered" evidence="1">
    <location>
        <begin position="481"/>
        <end position="551"/>
    </location>
</feature>
<evidence type="ECO:0000259" key="3">
    <source>
        <dbReference type="Pfam" id="PF13519"/>
    </source>
</evidence>
<dbReference type="GO" id="GO:0008540">
    <property type="term" value="C:proteasome regulatory particle, base subcomplex"/>
    <property type="evidence" value="ECO:0007669"/>
    <property type="project" value="TreeGrafter"/>
</dbReference>
<keyword evidence="5" id="KW-1185">Reference proteome</keyword>
<organism evidence="4 5">
    <name type="scientific">Junco hyemalis</name>
    <name type="common">Dark-eyed junco</name>
    <dbReference type="NCBI Taxonomy" id="40217"/>
    <lineage>
        <taxon>Eukaryota</taxon>
        <taxon>Metazoa</taxon>
        <taxon>Chordata</taxon>
        <taxon>Craniata</taxon>
        <taxon>Vertebrata</taxon>
        <taxon>Euteleostomi</taxon>
        <taxon>Archelosauria</taxon>
        <taxon>Archosauria</taxon>
        <taxon>Dinosauria</taxon>
        <taxon>Saurischia</taxon>
        <taxon>Theropoda</taxon>
        <taxon>Coelurosauria</taxon>
        <taxon>Aves</taxon>
        <taxon>Neognathae</taxon>
        <taxon>Neoaves</taxon>
        <taxon>Telluraves</taxon>
        <taxon>Australaves</taxon>
        <taxon>Passeriformes</taxon>
        <taxon>Passerellidae</taxon>
        <taxon>Junco</taxon>
    </lineage>
</organism>
<evidence type="ECO:0000256" key="1">
    <source>
        <dbReference type="SAM" id="MobiDB-lite"/>
    </source>
</evidence>
<proteinExistence type="predicted"/>
<sequence>MEKSPFPPKSRLEKSRFLYKPWNFELFVPKNPRNVEQGGNSIPASPLFPFPTFFKEKLNFPAPKSQISLGTALAQHREFGDNSVDSPFSLECLSILDKVPPIFYCIRRGNFPIFFLIFPNFFPFFLNFPYFFPIFSPFFPQFSPNFFPTSLPFPEQNIYEYLNIFGMIPLFPGNSPHPEAGVGIFWDFFFCWVFIFWGEFFCSQRGKFGNCGGNFAGGKEDSALPGNGNGILWDLGRNSWNSPGTGMETSLDRRGTCGIFMEFSWNFHGLGTEPSWIWDRTNGIPLDLGNGIFPDCGMDFMEFSWLWDRFNGNSPGFGTESMEFPWIWDRLFLGLGNGIFLDLGWNPWKLSWIWDRINGNSPGFGMDFMDFSRVWGRNPQSSPGIFRGFLPWNFPGFSPLEFSGVFSPGIFRGFSPQNSPGFGNLHFVEFPRNFPRVRGWKFPGFGNGVSGTAVSSLQLFVTLGAPRGASSAWGHLGTLRGHQRGHLGGPWDTPGDTEGTFRGTPGVALAGGDMGDTPGDKGTSWGDTGHGDSPGVAQGDRRHPQAVLGAPRRPRGRWRWEETFGDSPGPLGTVPALWGQFRPFGDRPGPLGTAMSPGRHGAPPRTTTPSMLRAAPRLDGVRRLAAGSGPISARVVGRCGERAGAEGTDGGAKMVLESTMVCVDNSEYMRNGDFLPTRLQAQQDAVNIVCHSKTRSNPENNVGLITLAK</sequence>
<dbReference type="PANTHER" id="PTHR10223">
    <property type="entry name" value="26S PROTEASOME NON-ATPASE REGULATORY SUBUNIT 4"/>
    <property type="match status" value="1"/>
</dbReference>
<keyword evidence="2" id="KW-0472">Membrane</keyword>
<protein>
    <recommendedName>
        <fullName evidence="3">VWFA domain-containing protein</fullName>
    </recommendedName>
</protein>
<dbReference type="GO" id="GO:0005634">
    <property type="term" value="C:nucleus"/>
    <property type="evidence" value="ECO:0007669"/>
    <property type="project" value="TreeGrafter"/>
</dbReference>
<dbReference type="Ensembl" id="ENSJHYT00000004298.1">
    <property type="protein sequence ID" value="ENSJHYP00000003489.1"/>
    <property type="gene ID" value="ENSJHYG00000002878.1"/>
</dbReference>
<feature type="domain" description="VWFA" evidence="3">
    <location>
        <begin position="659"/>
        <end position="708"/>
    </location>
</feature>
<reference evidence="4" key="2">
    <citation type="submission" date="2025-09" db="UniProtKB">
        <authorList>
            <consortium name="Ensembl"/>
        </authorList>
    </citation>
    <scope>IDENTIFICATION</scope>
</reference>
<keyword evidence="2" id="KW-1133">Transmembrane helix</keyword>
<name>A0A8C5IF91_JUNHY</name>
<evidence type="ECO:0000313" key="4">
    <source>
        <dbReference type="Ensembl" id="ENSJHYP00000003489.1"/>
    </source>
</evidence>
<dbReference type="SUPFAM" id="SSF53300">
    <property type="entry name" value="vWA-like"/>
    <property type="match status" value="1"/>
</dbReference>
<reference evidence="4" key="1">
    <citation type="submission" date="2025-08" db="UniProtKB">
        <authorList>
            <consortium name="Ensembl"/>
        </authorList>
    </citation>
    <scope>IDENTIFICATION</scope>
</reference>
<dbReference type="AlphaFoldDB" id="A0A8C5IF91"/>
<accession>A0A8C5IF91</accession>
<dbReference type="GO" id="GO:0005829">
    <property type="term" value="C:cytosol"/>
    <property type="evidence" value="ECO:0007669"/>
    <property type="project" value="TreeGrafter"/>
</dbReference>
<keyword evidence="2" id="KW-0812">Transmembrane</keyword>
<dbReference type="PANTHER" id="PTHR10223:SF0">
    <property type="entry name" value="26S PROTEASOME NON-ATPASE REGULATORY SUBUNIT 4"/>
    <property type="match status" value="1"/>
</dbReference>
<evidence type="ECO:0000256" key="2">
    <source>
        <dbReference type="SAM" id="Phobius"/>
    </source>
</evidence>
<dbReference type="GO" id="GO:0043161">
    <property type="term" value="P:proteasome-mediated ubiquitin-dependent protein catabolic process"/>
    <property type="evidence" value="ECO:0007669"/>
    <property type="project" value="TreeGrafter"/>
</dbReference>
<feature type="transmembrane region" description="Helical" evidence="2">
    <location>
        <begin position="113"/>
        <end position="132"/>
    </location>
</feature>
<dbReference type="InterPro" id="IPR002035">
    <property type="entry name" value="VWF_A"/>
</dbReference>
<dbReference type="GO" id="GO:0031593">
    <property type="term" value="F:polyubiquitin modification-dependent protein binding"/>
    <property type="evidence" value="ECO:0007669"/>
    <property type="project" value="TreeGrafter"/>
</dbReference>